<keyword evidence="3" id="KW-1185">Reference proteome</keyword>
<comment type="caution">
    <text evidence="2">The sequence shown here is derived from an EMBL/GenBank/DDBJ whole genome shotgun (WGS) entry which is preliminary data.</text>
</comment>
<evidence type="ECO:0000313" key="2">
    <source>
        <dbReference type="EMBL" id="RXH31127.1"/>
    </source>
</evidence>
<dbReference type="RefSeq" id="WP_128917998.1">
    <property type="nucleotide sequence ID" value="NZ_LBJQ01000060.1"/>
</dbReference>
<evidence type="ECO:0000313" key="3">
    <source>
        <dbReference type="Proteomes" id="UP000289546"/>
    </source>
</evidence>
<evidence type="ECO:0008006" key="4">
    <source>
        <dbReference type="Google" id="ProtNLM"/>
    </source>
</evidence>
<reference evidence="2 3" key="1">
    <citation type="submission" date="2015-04" db="EMBL/GenBank/DDBJ databases">
        <title>Comparative genomics of rhizobia nodulating Arachis hypogaea in China.</title>
        <authorList>
            <person name="Li Y."/>
        </authorList>
    </citation>
    <scope>NUCLEOTIDE SEQUENCE [LARGE SCALE GENOMIC DNA]</scope>
    <source>
        <strain evidence="2 3">CCBAU 51757</strain>
    </source>
</reference>
<dbReference type="Proteomes" id="UP000289546">
    <property type="component" value="Unassembled WGS sequence"/>
</dbReference>
<organism evidence="2 3">
    <name type="scientific">Bradyrhizobium nanningense</name>
    <dbReference type="NCBI Taxonomy" id="1325118"/>
    <lineage>
        <taxon>Bacteria</taxon>
        <taxon>Pseudomonadati</taxon>
        <taxon>Pseudomonadota</taxon>
        <taxon>Alphaproteobacteria</taxon>
        <taxon>Hyphomicrobiales</taxon>
        <taxon>Nitrobacteraceae</taxon>
        <taxon>Bradyrhizobium</taxon>
    </lineage>
</organism>
<protein>
    <recommendedName>
        <fullName evidence="4">Methyltransferase domain-containing protein</fullName>
    </recommendedName>
</protein>
<proteinExistence type="predicted"/>
<gene>
    <name evidence="2" type="ORF">XH99_11035</name>
</gene>
<sequence length="632" mass="70541">MSVLRGIASTIYRISLPSLIIEQLGIECYEESSEPMVNFIGNQLAILTRQAILRLMNTPTEKPLPNYKEPTKIAVREQALGHAVELLTSRRECAAVVPEDHVGRVRASLLTSDTAGYQHAGESCSDDDIESWKTFRSNTLGSRNAEELTVAYLAGPQPSNDLVALVELGLRPENIWAFEIGPDEISQGLADLDALGLRGVKFIPVSIDEYFVGTPRRFDIIYIDACGPLPSDSQKTTRLLVDIFKHGALAPLGILITNFSRPDISNASALDTYAHLIASYLYPKGFMESETGGMIEGPEVHGYLLENPDEPTDCFLTEVKNNFERHYGAFITRHILDIASIIAPTARLTGSNLYRVLYDPDIGKAVNRGRRFARFKPELFEEPDEKEDSSNTAEGPSELLSGVSPEADYETDGDAVVHPDLFSLVWTMAACGLYEVGPDFLPPTEKVKKFVARWRNQLVGSQQTKKSAEDLIAAFYAWRHDQSLWSPALKEIGKFPYRNLMPFLCDVPTEEIGYYAAFAQLAYPAHANNDETRRFRYLAEGKSTPMFMDVIPFDECRYVYDWLSAVHLVPNDWFDLSAQLTFRFALDAIAKDLRWYGDDFLYGCHVVGISSVFPASELAKRVDLSPTSNLIG</sequence>
<name>A0A4Q0S6Y8_9BRAD</name>
<accession>A0A4Q0S6Y8</accession>
<evidence type="ECO:0000256" key="1">
    <source>
        <dbReference type="SAM" id="MobiDB-lite"/>
    </source>
</evidence>
<dbReference type="AlphaFoldDB" id="A0A4Q0S6Y8"/>
<dbReference type="EMBL" id="LBJQ01000060">
    <property type="protein sequence ID" value="RXH31127.1"/>
    <property type="molecule type" value="Genomic_DNA"/>
</dbReference>
<feature type="region of interest" description="Disordered" evidence="1">
    <location>
        <begin position="377"/>
        <end position="407"/>
    </location>
</feature>